<dbReference type="InParanoid" id="F0ZKB0"/>
<sequence length="63" mass="7022">MTIINSLFSMNIQAFSDVSKSSSININNSGSSLPFMKQTNNIISQTDYFKYEKINDGNRPAVV</sequence>
<gene>
    <name evidence="1" type="ORF">DICPUDRAFT_152034</name>
</gene>
<keyword evidence="2" id="KW-1185">Reference proteome</keyword>
<dbReference type="VEuPathDB" id="AmoebaDB:DICPUDRAFT_152034"/>
<dbReference type="GeneID" id="10501114"/>
<dbReference type="KEGG" id="dpp:DICPUDRAFT_152034"/>
<proteinExistence type="predicted"/>
<name>F0ZKB0_DICPU</name>
<evidence type="ECO:0000313" key="1">
    <source>
        <dbReference type="EMBL" id="EGC35612.1"/>
    </source>
</evidence>
<protein>
    <submittedName>
        <fullName evidence="1">Uncharacterized protein</fullName>
    </submittedName>
</protein>
<dbReference type="Proteomes" id="UP000001064">
    <property type="component" value="Unassembled WGS sequence"/>
</dbReference>
<dbReference type="RefSeq" id="XP_003287849.1">
    <property type="nucleotide sequence ID" value="XM_003287801.1"/>
</dbReference>
<organism evidence="1 2">
    <name type="scientific">Dictyostelium purpureum</name>
    <name type="common">Slime mold</name>
    <dbReference type="NCBI Taxonomy" id="5786"/>
    <lineage>
        <taxon>Eukaryota</taxon>
        <taxon>Amoebozoa</taxon>
        <taxon>Evosea</taxon>
        <taxon>Eumycetozoa</taxon>
        <taxon>Dictyostelia</taxon>
        <taxon>Dictyosteliales</taxon>
        <taxon>Dictyosteliaceae</taxon>
        <taxon>Dictyostelium</taxon>
    </lineage>
</organism>
<evidence type="ECO:0000313" key="2">
    <source>
        <dbReference type="Proteomes" id="UP000001064"/>
    </source>
</evidence>
<dbReference type="EMBL" id="GL871054">
    <property type="protein sequence ID" value="EGC35612.1"/>
    <property type="molecule type" value="Genomic_DNA"/>
</dbReference>
<dbReference type="AlphaFoldDB" id="F0ZKB0"/>
<reference evidence="2" key="1">
    <citation type="journal article" date="2011" name="Genome Biol.">
        <title>Comparative genomics of the social amoebae Dictyostelium discoideum and Dictyostelium purpureum.</title>
        <authorList>
            <consortium name="US DOE Joint Genome Institute (JGI-PGF)"/>
            <person name="Sucgang R."/>
            <person name="Kuo A."/>
            <person name="Tian X."/>
            <person name="Salerno W."/>
            <person name="Parikh A."/>
            <person name="Feasley C.L."/>
            <person name="Dalin E."/>
            <person name="Tu H."/>
            <person name="Huang E."/>
            <person name="Barry K."/>
            <person name="Lindquist E."/>
            <person name="Shapiro H."/>
            <person name="Bruce D."/>
            <person name="Schmutz J."/>
            <person name="Salamov A."/>
            <person name="Fey P."/>
            <person name="Gaudet P."/>
            <person name="Anjard C."/>
            <person name="Babu M.M."/>
            <person name="Basu S."/>
            <person name="Bushmanova Y."/>
            <person name="van der Wel H."/>
            <person name="Katoh-Kurasawa M."/>
            <person name="Dinh C."/>
            <person name="Coutinho P.M."/>
            <person name="Saito T."/>
            <person name="Elias M."/>
            <person name="Schaap P."/>
            <person name="Kay R.R."/>
            <person name="Henrissat B."/>
            <person name="Eichinger L."/>
            <person name="Rivero F."/>
            <person name="Putnam N.H."/>
            <person name="West C.M."/>
            <person name="Loomis W.F."/>
            <person name="Chisholm R.L."/>
            <person name="Shaulsky G."/>
            <person name="Strassmann J.E."/>
            <person name="Queller D.C."/>
            <person name="Kuspa A."/>
            <person name="Grigoriev I.V."/>
        </authorList>
    </citation>
    <scope>NUCLEOTIDE SEQUENCE [LARGE SCALE GENOMIC DNA]</scope>
    <source>
        <strain evidence="2">QSDP1</strain>
    </source>
</reference>
<accession>F0ZKB0</accession>